<protein>
    <submittedName>
        <fullName evidence="1">Uncharacterized protein</fullName>
    </submittedName>
</protein>
<gene>
    <name evidence="1" type="ORF">PHYPSEUDO_014444</name>
</gene>
<evidence type="ECO:0000313" key="1">
    <source>
        <dbReference type="EMBL" id="KAG7376108.1"/>
    </source>
</evidence>
<reference evidence="1" key="1">
    <citation type="submission" date="2021-02" db="EMBL/GenBank/DDBJ databases">
        <authorList>
            <person name="Palmer J.M."/>
        </authorList>
    </citation>
    <scope>NUCLEOTIDE SEQUENCE</scope>
    <source>
        <strain evidence="1">SCRP734</strain>
    </source>
</reference>
<proteinExistence type="predicted"/>
<comment type="caution">
    <text evidence="1">The sequence shown here is derived from an EMBL/GenBank/DDBJ whole genome shotgun (WGS) entry which is preliminary data.</text>
</comment>
<name>A0A8T1V7Q5_9STRA</name>
<dbReference type="AlphaFoldDB" id="A0A8T1V7Q5"/>
<evidence type="ECO:0000313" key="2">
    <source>
        <dbReference type="Proteomes" id="UP000694044"/>
    </source>
</evidence>
<dbReference type="Proteomes" id="UP000694044">
    <property type="component" value="Unassembled WGS sequence"/>
</dbReference>
<dbReference type="OrthoDB" id="125659at2759"/>
<sequence>MDSDSDEDILTYRRMASELLTASSLEQLHGDWEAAARLRRYGLAMLYNCRPRFSLPRVRSDMDGITDDTWLFYYRFTHRKLRRLQASYDCRTSFASVPTPVLAAVASKVSASCCTTSHIRIGSYSYQVSTVAGRVL</sequence>
<organism evidence="1 2">
    <name type="scientific">Phytophthora pseudosyringae</name>
    <dbReference type="NCBI Taxonomy" id="221518"/>
    <lineage>
        <taxon>Eukaryota</taxon>
        <taxon>Sar</taxon>
        <taxon>Stramenopiles</taxon>
        <taxon>Oomycota</taxon>
        <taxon>Peronosporomycetes</taxon>
        <taxon>Peronosporales</taxon>
        <taxon>Peronosporaceae</taxon>
        <taxon>Phytophthora</taxon>
    </lineage>
</organism>
<keyword evidence="2" id="KW-1185">Reference proteome</keyword>
<accession>A0A8T1V7Q5</accession>
<dbReference type="EMBL" id="JAGDFM010000811">
    <property type="protein sequence ID" value="KAG7376108.1"/>
    <property type="molecule type" value="Genomic_DNA"/>
</dbReference>